<evidence type="ECO:0000259" key="3">
    <source>
        <dbReference type="Pfam" id="PF12770"/>
    </source>
</evidence>
<gene>
    <name evidence="4" type="ORF">ABWT76_004905</name>
</gene>
<feature type="repeat" description="TPR" evidence="1">
    <location>
        <begin position="128"/>
        <end position="161"/>
    </location>
</feature>
<dbReference type="Pfam" id="PF13424">
    <property type="entry name" value="TPR_12"/>
    <property type="match status" value="5"/>
</dbReference>
<dbReference type="Pfam" id="PF13181">
    <property type="entry name" value="TPR_8"/>
    <property type="match status" value="1"/>
</dbReference>
<feature type="coiled-coil region" evidence="2">
    <location>
        <begin position="497"/>
        <end position="527"/>
    </location>
</feature>
<feature type="domain" description="CHAT" evidence="3">
    <location>
        <begin position="734"/>
        <end position="1050"/>
    </location>
</feature>
<protein>
    <submittedName>
        <fullName evidence="4">CHAT domain-containing protein</fullName>
    </submittedName>
</protein>
<dbReference type="AlphaFoldDB" id="A0AAU8JBT3"/>
<feature type="repeat" description="TPR" evidence="1">
    <location>
        <begin position="248"/>
        <end position="281"/>
    </location>
</feature>
<dbReference type="EMBL" id="CP159837">
    <property type="protein sequence ID" value="XCM36166.1"/>
    <property type="molecule type" value="Genomic_DNA"/>
</dbReference>
<evidence type="ECO:0000256" key="2">
    <source>
        <dbReference type="SAM" id="Coils"/>
    </source>
</evidence>
<keyword evidence="2" id="KW-0175">Coiled coil</keyword>
<feature type="repeat" description="TPR" evidence="1">
    <location>
        <begin position="88"/>
        <end position="121"/>
    </location>
</feature>
<dbReference type="PANTHER" id="PTHR10098">
    <property type="entry name" value="RAPSYN-RELATED"/>
    <property type="match status" value="1"/>
</dbReference>
<dbReference type="SUPFAM" id="SSF48452">
    <property type="entry name" value="TPR-like"/>
    <property type="match status" value="3"/>
</dbReference>
<evidence type="ECO:0000256" key="1">
    <source>
        <dbReference type="PROSITE-ProRule" id="PRU00339"/>
    </source>
</evidence>
<organism evidence="4">
    <name type="scientific">Planktothricoides raciborskii GIHE-MW2</name>
    <dbReference type="NCBI Taxonomy" id="2792601"/>
    <lineage>
        <taxon>Bacteria</taxon>
        <taxon>Bacillati</taxon>
        <taxon>Cyanobacteriota</taxon>
        <taxon>Cyanophyceae</taxon>
        <taxon>Oscillatoriophycideae</taxon>
        <taxon>Oscillatoriales</taxon>
        <taxon>Oscillatoriaceae</taxon>
        <taxon>Planktothricoides</taxon>
    </lineage>
</organism>
<feature type="repeat" description="TPR" evidence="1">
    <location>
        <begin position="208"/>
        <end position="241"/>
    </location>
</feature>
<dbReference type="SMART" id="SM00028">
    <property type="entry name" value="TPR"/>
    <property type="match status" value="11"/>
</dbReference>
<dbReference type="InterPro" id="IPR011990">
    <property type="entry name" value="TPR-like_helical_dom_sf"/>
</dbReference>
<dbReference type="Gene3D" id="1.25.40.10">
    <property type="entry name" value="Tetratricopeptide repeat domain"/>
    <property type="match status" value="3"/>
</dbReference>
<dbReference type="Pfam" id="PF12770">
    <property type="entry name" value="CHAT"/>
    <property type="match status" value="1"/>
</dbReference>
<dbReference type="InterPro" id="IPR024983">
    <property type="entry name" value="CHAT_dom"/>
</dbReference>
<dbReference type="PROSITE" id="PS50005">
    <property type="entry name" value="TPR"/>
    <property type="match status" value="6"/>
</dbReference>
<proteinExistence type="predicted"/>
<feature type="coiled-coil region" evidence="2">
    <location>
        <begin position="603"/>
        <end position="650"/>
    </location>
</feature>
<dbReference type="InterPro" id="IPR019734">
    <property type="entry name" value="TPR_rpt"/>
</dbReference>
<accession>A0AAU8JBT3</accession>
<feature type="repeat" description="TPR" evidence="1">
    <location>
        <begin position="451"/>
        <end position="484"/>
    </location>
</feature>
<name>A0AAU8JBT3_9CYAN</name>
<evidence type="ECO:0000313" key="4">
    <source>
        <dbReference type="EMBL" id="XCM36166.1"/>
    </source>
</evidence>
<feature type="repeat" description="TPR" evidence="1">
    <location>
        <begin position="369"/>
        <end position="402"/>
    </location>
</feature>
<reference evidence="4" key="1">
    <citation type="submission" date="2024-07" db="EMBL/GenBank/DDBJ databases">
        <authorList>
            <person name="Kim Y.J."/>
            <person name="Jeong J.Y."/>
        </authorList>
    </citation>
    <scope>NUCLEOTIDE SEQUENCE</scope>
    <source>
        <strain evidence="4">GIHE-MW2</strain>
    </source>
</reference>
<feature type="coiled-coil region" evidence="2">
    <location>
        <begin position="38"/>
        <end position="81"/>
    </location>
</feature>
<keyword evidence="1" id="KW-0802">TPR repeat</keyword>
<dbReference type="RefSeq" id="WP_354635097.1">
    <property type="nucleotide sequence ID" value="NZ_CP159837.1"/>
</dbReference>
<sequence>MNLSTKIFTGLIFTGILFTVPGVNLIVTPAAVAQGQNAEELSAEAERLFQEGIQLSEQGTAESLQQAMEKWKQALQLFRSAADRRGEAKTLGNIGILYSSLGEQEAAITYLNQALELSEAENNIPNQITSLVRLGLAHHQLKQFSQSISYYDRALTLLRNTGEKAKEAHVLAQIASAYHSLINFPQAIAYNNQALSLYEAEQDLANAANILKVLGLIYQSLGNNEQAIDQYKKALEYWQKINSQSDVATTLRFMGDVTGNLGNYQQAIDYYNQALAIWQEMGKKPESAQVAQVLGQIYEKLGDIERSLSYQNQALSLWKELKDLAGQAQMLSEIGLTYYAKLDDSIQALSYYEQAVTLWQQLNQPVEEAKILNLMGSIYSESENYQQAQQYLTRSLQLLQGQKLPRYEADTLLKMAKVYSLLGDNNQALASVNRGMAIAESLPETEFGFKAISFSRAGNIYYLLNNYEAALKYHNQALQIWQTTKDYSNEAFEWAILAEIERDRGNLNQSLDNIENAIEIVENLRRNIINPDLRQSYFSTVQDYYELKIDLLMQLHQQQPNQGYDALALQTSENSRARVLTELLTEANLNIREGVDPNLLAEEKRLNQQLSAKEKQRQDLVSASYNQSDLDKIKAEIDGILKQLSELETKIRQNSPTYANLKYPQALSLAEIQELLDEDTLLLEYALGKERSYLFLVGKNSFQVHQIPADAQIDSAIEAYLELLKSPSQTDLNAGKKLSDMLLSPIADQLDKERLIIVGNGKLQLLPFAALPIYNSGGATTGELPLLINHEIISLPSFTSIAVQREEWQKRPPAPKTLAVLADPVFDANDSRIDPSIKGKIASNNQQLADIIPVDNRGCSSIRRLLYSGEEANNILAQVTDGKTFSALGFDATRAQAISPNLQDYNIVHLATHGCIEDNLLLSSLAFSRYDESGNSQDSFLRLQDIFNLRLNAELVVLSACETGTGDNVTGEGIVGLTRGFMYAGARRVVVSLWAVNDAATANLMDNFYQKMLQENLSPAAALRAAQLEMWQEGNWRSPYYWAAFTIQGDW</sequence>